<dbReference type="PANTHER" id="PTHR34406:SF1">
    <property type="entry name" value="PROTEIN YCEI"/>
    <property type="match status" value="1"/>
</dbReference>
<feature type="chain" id="PRO_5046689781" evidence="1">
    <location>
        <begin position="24"/>
        <end position="229"/>
    </location>
</feature>
<evidence type="ECO:0000313" key="3">
    <source>
        <dbReference type="EMBL" id="GAA4416653.1"/>
    </source>
</evidence>
<dbReference type="InterPro" id="IPR036761">
    <property type="entry name" value="TTHA0802/YceI-like_sf"/>
</dbReference>
<accession>A0ABP8KVH0</accession>
<proteinExistence type="predicted"/>
<evidence type="ECO:0000259" key="2">
    <source>
        <dbReference type="SMART" id="SM00867"/>
    </source>
</evidence>
<dbReference type="RefSeq" id="WP_345270622.1">
    <property type="nucleotide sequence ID" value="NZ_BAABHB010000014.1"/>
</dbReference>
<evidence type="ECO:0000313" key="4">
    <source>
        <dbReference type="Proteomes" id="UP001500936"/>
    </source>
</evidence>
<comment type="caution">
    <text evidence="3">The sequence shown here is derived from an EMBL/GenBank/DDBJ whole genome shotgun (WGS) entry which is preliminary data.</text>
</comment>
<organism evidence="3 4">
    <name type="scientific">Nibrella viscosa</name>
    <dbReference type="NCBI Taxonomy" id="1084524"/>
    <lineage>
        <taxon>Bacteria</taxon>
        <taxon>Pseudomonadati</taxon>
        <taxon>Bacteroidota</taxon>
        <taxon>Cytophagia</taxon>
        <taxon>Cytophagales</taxon>
        <taxon>Spirosomataceae</taxon>
        <taxon>Nibrella</taxon>
    </lineage>
</organism>
<evidence type="ECO:0000256" key="1">
    <source>
        <dbReference type="SAM" id="SignalP"/>
    </source>
</evidence>
<protein>
    <submittedName>
        <fullName evidence="3">YceI family protein</fullName>
    </submittedName>
</protein>
<gene>
    <name evidence="3" type="ORF">GCM10023187_48290</name>
</gene>
<sequence length="229" mass="24361">MKTNQLVAGLMAAVLLTSTPLMAHYNLDNGSEKKAGKPAAKAVTYTVDTEQSVLTWNAKKVGGEHTGNVKLAKGQLTVDGNKLTGGNFVMDMTTIVDTDITNAGMNKRLTDHLKSEDFFSVEKNPTSTFKITKATPIASAKAGEPNYNVTGDLSIKGTTKSITFPATVIVSANAVDASGKAEINRIDYDIKYRAAIIGTAADKIIDDTFTLDIKLVANKGDKAMAEKTK</sequence>
<feature type="domain" description="Lipid/polyisoprenoid-binding YceI-like" evidence="2">
    <location>
        <begin position="44"/>
        <end position="218"/>
    </location>
</feature>
<dbReference type="Pfam" id="PF04264">
    <property type="entry name" value="YceI"/>
    <property type="match status" value="1"/>
</dbReference>
<dbReference type="SMART" id="SM00867">
    <property type="entry name" value="YceI"/>
    <property type="match status" value="1"/>
</dbReference>
<reference evidence="4" key="1">
    <citation type="journal article" date="2019" name="Int. J. Syst. Evol. Microbiol.">
        <title>The Global Catalogue of Microorganisms (GCM) 10K type strain sequencing project: providing services to taxonomists for standard genome sequencing and annotation.</title>
        <authorList>
            <consortium name="The Broad Institute Genomics Platform"/>
            <consortium name="The Broad Institute Genome Sequencing Center for Infectious Disease"/>
            <person name="Wu L."/>
            <person name="Ma J."/>
        </authorList>
    </citation>
    <scope>NUCLEOTIDE SEQUENCE [LARGE SCALE GENOMIC DNA]</scope>
    <source>
        <strain evidence="4">JCM 17925</strain>
    </source>
</reference>
<dbReference type="Proteomes" id="UP001500936">
    <property type="component" value="Unassembled WGS sequence"/>
</dbReference>
<feature type="signal peptide" evidence="1">
    <location>
        <begin position="1"/>
        <end position="23"/>
    </location>
</feature>
<dbReference type="InterPro" id="IPR007372">
    <property type="entry name" value="Lipid/polyisoprenoid-bd_YceI"/>
</dbReference>
<dbReference type="EMBL" id="BAABHB010000014">
    <property type="protein sequence ID" value="GAA4416653.1"/>
    <property type="molecule type" value="Genomic_DNA"/>
</dbReference>
<keyword evidence="1" id="KW-0732">Signal</keyword>
<dbReference type="PANTHER" id="PTHR34406">
    <property type="entry name" value="PROTEIN YCEI"/>
    <property type="match status" value="1"/>
</dbReference>
<dbReference type="SUPFAM" id="SSF101874">
    <property type="entry name" value="YceI-like"/>
    <property type="match status" value="1"/>
</dbReference>
<dbReference type="Gene3D" id="2.40.128.110">
    <property type="entry name" value="Lipid/polyisoprenoid-binding, YceI-like"/>
    <property type="match status" value="1"/>
</dbReference>
<keyword evidence="4" id="KW-1185">Reference proteome</keyword>
<name>A0ABP8KVH0_9BACT</name>